<comment type="caution">
    <text evidence="2">The sequence shown here is derived from an EMBL/GenBank/DDBJ whole genome shotgun (WGS) entry which is preliminary data.</text>
</comment>
<keyword evidence="1" id="KW-0732">Signal</keyword>
<protein>
    <recommendedName>
        <fullName evidence="4">TraB/GumN family protein</fullName>
    </recommendedName>
</protein>
<organism evidence="2 3">
    <name type="scientific">Sphingomicrobium clamense</name>
    <dbReference type="NCBI Taxonomy" id="2851013"/>
    <lineage>
        <taxon>Bacteria</taxon>
        <taxon>Pseudomonadati</taxon>
        <taxon>Pseudomonadota</taxon>
        <taxon>Alphaproteobacteria</taxon>
        <taxon>Sphingomonadales</taxon>
        <taxon>Sphingomonadaceae</taxon>
        <taxon>Sphingomicrobium</taxon>
    </lineage>
</organism>
<accession>A0ABS6V2C9</accession>
<feature type="signal peptide" evidence="1">
    <location>
        <begin position="1"/>
        <end position="18"/>
    </location>
</feature>
<feature type="chain" id="PRO_5046426156" description="TraB/GumN family protein" evidence="1">
    <location>
        <begin position="19"/>
        <end position="360"/>
    </location>
</feature>
<gene>
    <name evidence="2" type="ORF">KTQ36_00195</name>
</gene>
<reference evidence="2 3" key="1">
    <citation type="submission" date="2021-07" db="EMBL/GenBank/DDBJ databases">
        <title>The draft genome sequence of Sphingomicrobium sp. B8.</title>
        <authorList>
            <person name="Mu L."/>
        </authorList>
    </citation>
    <scope>NUCLEOTIDE SEQUENCE [LARGE SCALE GENOMIC DNA]</scope>
    <source>
        <strain evidence="2 3">B8</strain>
    </source>
</reference>
<evidence type="ECO:0008006" key="4">
    <source>
        <dbReference type="Google" id="ProtNLM"/>
    </source>
</evidence>
<dbReference type="EMBL" id="JAHVAH010000001">
    <property type="protein sequence ID" value="MBW0143717.1"/>
    <property type="molecule type" value="Genomic_DNA"/>
</dbReference>
<evidence type="ECO:0000256" key="1">
    <source>
        <dbReference type="SAM" id="SignalP"/>
    </source>
</evidence>
<dbReference type="InterPro" id="IPR043749">
    <property type="entry name" value="DUF5694"/>
</dbReference>
<dbReference type="RefSeq" id="WP_218631787.1">
    <property type="nucleotide sequence ID" value="NZ_JAHVAH010000001.1"/>
</dbReference>
<name>A0ABS6V2C9_9SPHN</name>
<sequence length="360" mass="39838">MKLFAFAATALLASPAAAQEPEILDLRQYDERLAVEPTQLLSLGTAHLSGWSEFVDRPQLDAALDPLLDRLEAWAPDTIMIENISGANCDHLERYGVFYAGAADTYCRDVGDAGEFTGLSRVEANIAMLETLMKGGPEDTPQARRALAATMLAAGEHYSALVQWLRLPEAERAAGEELSEAMVGRLDKLSTSLNESASIAVPLAVRLGHERVWPVDDHSADQLYLRNAEIFGKRMREIWSSGDTSAREKYMALTEKVKADRDIVSFLREMNSLEAQDMTINNDFAKGLADDQPEGVGQDYANWWQVRNMRMVANIVAAAAMNRSQRSLAIVGASHKAYYDNYLDTMHHIELVDTVDFLAP</sequence>
<evidence type="ECO:0000313" key="2">
    <source>
        <dbReference type="EMBL" id="MBW0143717.1"/>
    </source>
</evidence>
<proteinExistence type="predicted"/>
<keyword evidence="3" id="KW-1185">Reference proteome</keyword>
<dbReference type="Pfam" id="PF18950">
    <property type="entry name" value="DUF5694"/>
    <property type="match status" value="1"/>
</dbReference>
<dbReference type="Proteomes" id="UP000698028">
    <property type="component" value="Unassembled WGS sequence"/>
</dbReference>
<evidence type="ECO:0000313" key="3">
    <source>
        <dbReference type="Proteomes" id="UP000698028"/>
    </source>
</evidence>